<sequence length="30" mass="3115">MVEPDRAPRASGGTDETELCLSSDAPIPSL</sequence>
<accession>A0A3B1E2C3</accession>
<feature type="region of interest" description="Disordered" evidence="1">
    <location>
        <begin position="1"/>
        <end position="30"/>
    </location>
</feature>
<organism evidence="2">
    <name type="scientific">hydrothermal vent metagenome</name>
    <dbReference type="NCBI Taxonomy" id="652676"/>
    <lineage>
        <taxon>unclassified sequences</taxon>
        <taxon>metagenomes</taxon>
        <taxon>ecological metagenomes</taxon>
    </lineage>
</organism>
<feature type="non-terminal residue" evidence="2">
    <location>
        <position position="30"/>
    </location>
</feature>
<protein>
    <submittedName>
        <fullName evidence="2">Uncharacterized protein</fullName>
    </submittedName>
</protein>
<evidence type="ECO:0000256" key="1">
    <source>
        <dbReference type="SAM" id="MobiDB-lite"/>
    </source>
</evidence>
<evidence type="ECO:0000313" key="2">
    <source>
        <dbReference type="EMBL" id="VAX39515.1"/>
    </source>
</evidence>
<gene>
    <name evidence="2" type="ORF">MNBD_PLANCTO03-2356</name>
</gene>
<dbReference type="EMBL" id="UOGK01000255">
    <property type="protein sequence ID" value="VAX39515.1"/>
    <property type="molecule type" value="Genomic_DNA"/>
</dbReference>
<proteinExistence type="predicted"/>
<dbReference type="AlphaFoldDB" id="A0A3B1E2C3"/>
<reference evidence="2" key="1">
    <citation type="submission" date="2018-06" db="EMBL/GenBank/DDBJ databases">
        <authorList>
            <person name="Zhirakovskaya E."/>
        </authorList>
    </citation>
    <scope>NUCLEOTIDE SEQUENCE</scope>
</reference>
<name>A0A3B1E2C3_9ZZZZ</name>